<dbReference type="Pfam" id="PF01330">
    <property type="entry name" value="RuvA_N"/>
    <property type="match status" value="1"/>
</dbReference>
<feature type="domain" description="Helix-hairpin-helix DNA-binding motif class 1" evidence="7">
    <location>
        <begin position="107"/>
        <end position="126"/>
    </location>
</feature>
<keyword evidence="8" id="KW-0378">Hydrolase</keyword>
<keyword evidence="8" id="KW-0067">ATP-binding</keyword>
<proteinExistence type="inferred from homology"/>
<feature type="region of interest" description="Domain III" evidence="6">
    <location>
        <begin position="144"/>
        <end position="186"/>
    </location>
</feature>
<sequence length="186" mass="19898">MIASVSGNIIHKGIDHLVVEAGGLGYKIFVVSDVIAKTILDQPVKLFTQLIVREDSQSLYGFMTLSELELFNLLISVSGVGPKIALAVLSAGKIEELRSAIGCGDSAIFMAVSGIGKKTAERIILELKSKVGEIGAGEMQGSSQEIITALAGLGYNMYEIRTVIRKISAEAPLEEKVKEALKLKKH</sequence>
<dbReference type="InterPro" id="IPR003583">
    <property type="entry name" value="Hlx-hairpin-Hlx_DNA-bd_motif"/>
</dbReference>
<dbReference type="Gene3D" id="2.40.50.140">
    <property type="entry name" value="Nucleic acid-binding proteins"/>
    <property type="match status" value="1"/>
</dbReference>
<gene>
    <name evidence="6" type="primary">ruvA</name>
    <name evidence="8" type="ORF">VE97_C0020G0003</name>
</gene>
<dbReference type="GO" id="GO:0005524">
    <property type="term" value="F:ATP binding"/>
    <property type="evidence" value="ECO:0007669"/>
    <property type="project" value="InterPro"/>
</dbReference>
<evidence type="ECO:0000256" key="4">
    <source>
        <dbReference type="ARBA" id="ARBA00023172"/>
    </source>
</evidence>
<dbReference type="InterPro" id="IPR000085">
    <property type="entry name" value="RuvA"/>
</dbReference>
<accession>A0A0G1NR90</accession>
<dbReference type="NCBIfam" id="TIGR00084">
    <property type="entry name" value="ruvA"/>
    <property type="match status" value="1"/>
</dbReference>
<keyword evidence="1 6" id="KW-0963">Cytoplasm</keyword>
<dbReference type="GO" id="GO:0005737">
    <property type="term" value="C:cytoplasm"/>
    <property type="evidence" value="ECO:0007669"/>
    <property type="project" value="UniProtKB-SubCell"/>
</dbReference>
<protein>
    <recommendedName>
        <fullName evidence="6">Holliday junction branch migration complex subunit RuvA</fullName>
    </recommendedName>
</protein>
<keyword evidence="8" id="KW-0347">Helicase</keyword>
<dbReference type="GO" id="GO:0006310">
    <property type="term" value="P:DNA recombination"/>
    <property type="evidence" value="ECO:0007669"/>
    <property type="project" value="UniProtKB-UniRule"/>
</dbReference>
<feature type="domain" description="Helix-hairpin-helix DNA-binding motif class 1" evidence="7">
    <location>
        <begin position="72"/>
        <end position="91"/>
    </location>
</feature>
<dbReference type="Proteomes" id="UP000033958">
    <property type="component" value="Unassembled WGS sequence"/>
</dbReference>
<dbReference type="CDD" id="cd14332">
    <property type="entry name" value="UBA_RuvA_C"/>
    <property type="match status" value="1"/>
</dbReference>
<evidence type="ECO:0000256" key="1">
    <source>
        <dbReference type="ARBA" id="ARBA00022490"/>
    </source>
</evidence>
<organism evidence="8 9">
    <name type="scientific">candidate division Kazan bacterium GW2011_GWB1_45_10</name>
    <dbReference type="NCBI Taxonomy" id="1620411"/>
    <lineage>
        <taxon>Bacteria</taxon>
        <taxon>Bacteria division Kazan-3B-28</taxon>
    </lineage>
</organism>
<keyword evidence="4 6" id="KW-0233">DNA recombination</keyword>
<dbReference type="HAMAP" id="MF_00031">
    <property type="entry name" value="DNA_HJ_migration_RuvA"/>
    <property type="match status" value="1"/>
</dbReference>
<evidence type="ECO:0000256" key="3">
    <source>
        <dbReference type="ARBA" id="ARBA00023125"/>
    </source>
</evidence>
<keyword evidence="5 6" id="KW-0234">DNA repair</keyword>
<keyword evidence="2 6" id="KW-0227">DNA damage</keyword>
<comment type="caution">
    <text evidence="8">The sequence shown here is derived from an EMBL/GenBank/DDBJ whole genome shotgun (WGS) entry which is preliminary data.</text>
</comment>
<dbReference type="SUPFAM" id="SSF50249">
    <property type="entry name" value="Nucleic acid-binding proteins"/>
    <property type="match status" value="1"/>
</dbReference>
<keyword evidence="3 6" id="KW-0238">DNA-binding</keyword>
<dbReference type="SUPFAM" id="SSF47781">
    <property type="entry name" value="RuvA domain 2-like"/>
    <property type="match status" value="1"/>
</dbReference>
<comment type="domain">
    <text evidence="6">Has three domains with a flexible linker between the domains II and III and assumes an 'L' shape. Domain III is highly mobile and contacts RuvB.</text>
</comment>
<dbReference type="Pfam" id="PF07499">
    <property type="entry name" value="RuvA_C"/>
    <property type="match status" value="1"/>
</dbReference>
<evidence type="ECO:0000256" key="2">
    <source>
        <dbReference type="ARBA" id="ARBA00022763"/>
    </source>
</evidence>
<dbReference type="SMART" id="SM00278">
    <property type="entry name" value="HhH1"/>
    <property type="match status" value="2"/>
</dbReference>
<dbReference type="GO" id="GO:0009379">
    <property type="term" value="C:Holliday junction helicase complex"/>
    <property type="evidence" value="ECO:0007669"/>
    <property type="project" value="InterPro"/>
</dbReference>
<dbReference type="GO" id="GO:0000400">
    <property type="term" value="F:four-way junction DNA binding"/>
    <property type="evidence" value="ECO:0007669"/>
    <property type="project" value="UniProtKB-UniRule"/>
</dbReference>
<comment type="subcellular location">
    <subcellularLocation>
        <location evidence="6">Cytoplasm</location>
    </subcellularLocation>
</comment>
<evidence type="ECO:0000256" key="5">
    <source>
        <dbReference type="ARBA" id="ARBA00023204"/>
    </source>
</evidence>
<comment type="function">
    <text evidence="6">The RuvA-RuvB-RuvC complex processes Holliday junction (HJ) DNA during genetic recombination and DNA repair, while the RuvA-RuvB complex plays an important role in the rescue of blocked DNA replication forks via replication fork reversal (RFR). RuvA specifically binds to HJ cruciform DNA, conferring on it an open structure. The RuvB hexamer acts as an ATP-dependent pump, pulling dsDNA into and through the RuvAB complex. HJ branch migration allows RuvC to scan DNA until it finds its consensus sequence, where it cleaves and resolves the cruciform DNA.</text>
</comment>
<evidence type="ECO:0000256" key="6">
    <source>
        <dbReference type="HAMAP-Rule" id="MF_00031"/>
    </source>
</evidence>
<comment type="similarity">
    <text evidence="6">Belongs to the RuvA family.</text>
</comment>
<dbReference type="InterPro" id="IPR013849">
    <property type="entry name" value="DNA_helicase_Holl-junc_RuvA_I"/>
</dbReference>
<dbReference type="InterPro" id="IPR011114">
    <property type="entry name" value="RuvA_C"/>
</dbReference>
<dbReference type="InterPro" id="IPR010994">
    <property type="entry name" value="RuvA_2-like"/>
</dbReference>
<feature type="region of interest" description="Domain II" evidence="6">
    <location>
        <begin position="64"/>
        <end position="141"/>
    </location>
</feature>
<keyword evidence="8" id="KW-0547">Nucleotide-binding</keyword>
<name>A0A0G1NR90_UNCK3</name>
<evidence type="ECO:0000259" key="7">
    <source>
        <dbReference type="SMART" id="SM00278"/>
    </source>
</evidence>
<evidence type="ECO:0000313" key="9">
    <source>
        <dbReference type="Proteomes" id="UP000033958"/>
    </source>
</evidence>
<reference evidence="8 9" key="1">
    <citation type="journal article" date="2015" name="Nature">
        <title>rRNA introns, odd ribosomes, and small enigmatic genomes across a large radiation of phyla.</title>
        <authorList>
            <person name="Brown C.T."/>
            <person name="Hug L.A."/>
            <person name="Thomas B.C."/>
            <person name="Sharon I."/>
            <person name="Castelle C.J."/>
            <person name="Singh A."/>
            <person name="Wilkins M.J."/>
            <person name="Williams K.H."/>
            <person name="Banfield J.F."/>
        </authorList>
    </citation>
    <scope>NUCLEOTIDE SEQUENCE [LARGE SCALE GENOMIC DNA]</scope>
</reference>
<dbReference type="Gene3D" id="1.10.150.20">
    <property type="entry name" value="5' to 3' exonuclease, C-terminal subdomain"/>
    <property type="match status" value="1"/>
</dbReference>
<comment type="caution">
    <text evidence="6">Lacks conserved residue(s) required for the propagation of feature annotation.</text>
</comment>
<dbReference type="InterPro" id="IPR012340">
    <property type="entry name" value="NA-bd_OB-fold"/>
</dbReference>
<evidence type="ECO:0000313" key="8">
    <source>
        <dbReference type="EMBL" id="KKT86714.1"/>
    </source>
</evidence>
<dbReference type="EMBL" id="LCJZ01000020">
    <property type="protein sequence ID" value="KKT86714.1"/>
    <property type="molecule type" value="Genomic_DNA"/>
</dbReference>
<dbReference type="GO" id="GO:0006281">
    <property type="term" value="P:DNA repair"/>
    <property type="evidence" value="ECO:0007669"/>
    <property type="project" value="UniProtKB-UniRule"/>
</dbReference>
<dbReference type="PATRIC" id="fig|1620411.3.peg.200"/>
<dbReference type="Pfam" id="PF14520">
    <property type="entry name" value="HHH_5"/>
    <property type="match status" value="1"/>
</dbReference>
<dbReference type="GO" id="GO:0048476">
    <property type="term" value="C:Holliday junction resolvase complex"/>
    <property type="evidence" value="ECO:0007669"/>
    <property type="project" value="UniProtKB-UniRule"/>
</dbReference>
<comment type="subunit">
    <text evidence="6">Homotetramer. Forms an RuvA(8)-RuvB(12)-Holliday junction (HJ) complex. HJ DNA is sandwiched between 2 RuvA tetramers; dsDNA enters through RuvA and exits via RuvB. An RuvB hexamer assembles on each DNA strand where it exits the tetramer. Each RuvB hexamer is contacted by two RuvA subunits (via domain III) on 2 adjacent RuvB subunits; this complex drives branch migration. In the full resolvosome a probable DNA-RuvA(4)-RuvB(12)-RuvC(2) complex forms which resolves the HJ.</text>
</comment>
<dbReference type="AlphaFoldDB" id="A0A0G1NR90"/>
<dbReference type="GO" id="GO:0009378">
    <property type="term" value="F:four-way junction helicase activity"/>
    <property type="evidence" value="ECO:0007669"/>
    <property type="project" value="InterPro"/>
</dbReference>